<evidence type="ECO:0000313" key="2">
    <source>
        <dbReference type="Proteomes" id="UP000179807"/>
    </source>
</evidence>
<dbReference type="RefSeq" id="XP_068354020.1">
    <property type="nucleotide sequence ID" value="XM_068508452.1"/>
</dbReference>
<accession>A0A1J4JTQ9</accession>
<dbReference type="Pfam" id="PF15019">
    <property type="entry name" value="C9orf72-like"/>
    <property type="match status" value="1"/>
</dbReference>
<dbReference type="PANTHER" id="PTHR31855">
    <property type="entry name" value="GUANINE NUCLEOTIDE EXCHANGE C9ORF72"/>
    <property type="match status" value="1"/>
</dbReference>
<dbReference type="AlphaFoldDB" id="A0A1J4JTQ9"/>
<comment type="caution">
    <text evidence="1">The sequence shown here is derived from an EMBL/GenBank/DDBJ whole genome shotgun (WGS) entry which is preliminary data.</text>
</comment>
<dbReference type="PANTHER" id="PTHR31855:SF2">
    <property type="entry name" value="GUANINE NUCLEOTIDE EXCHANGE FACTOR C9ORF72"/>
    <property type="match status" value="1"/>
</dbReference>
<sequence>MNDTEYLSKSKNEPLVAMAVASFDLLSGIKVGYRWLFTDDDICENLDDVCKIMLCNVHRQNEQAFECCATSTIELQCFGWYVTNAIFLKNQPNTKKNIYISVGLVFKSEKIKNNPHLSESLIFWTKIFANCVKTTITKNEQLSSLRRIAERVSMECNNLISAGILELPPFNPSPADFYFYSILLTSHIQTQMRTVIESSSPKDAQTVASFLASFMIPFQLELSSLEHRQNPVSGFFLQCVERQKQSPEEHMITFQKPVTWLRLPERQILRTSDLNLIQTTENYTILIESTDRDDQEVKSQFTRIKNLYKVQQMTSPSHWALNTNLLLNQFPKLARKIVCEQQLAELLRTAFALISIQNGKPEKLTAPILKLLRIQTQDDAEMVLAIAKLYDHDIARQIRAKGRI</sequence>
<proteinExistence type="predicted"/>
<dbReference type="GO" id="GO:0005085">
    <property type="term" value="F:guanyl-nucleotide exchange factor activity"/>
    <property type="evidence" value="ECO:0007669"/>
    <property type="project" value="InterPro"/>
</dbReference>
<dbReference type="OrthoDB" id="10539624at2759"/>
<gene>
    <name evidence="1" type="ORF">TRFO_32358</name>
</gene>
<evidence type="ECO:0000313" key="1">
    <source>
        <dbReference type="EMBL" id="OHT00884.1"/>
    </source>
</evidence>
<dbReference type="VEuPathDB" id="TrichDB:TRFO_32358"/>
<keyword evidence="2" id="KW-1185">Reference proteome</keyword>
<dbReference type="GeneID" id="94843156"/>
<organism evidence="1 2">
    <name type="scientific">Tritrichomonas foetus</name>
    <dbReference type="NCBI Taxonomy" id="1144522"/>
    <lineage>
        <taxon>Eukaryota</taxon>
        <taxon>Metamonada</taxon>
        <taxon>Parabasalia</taxon>
        <taxon>Tritrichomonadida</taxon>
        <taxon>Tritrichomonadidae</taxon>
        <taxon>Tritrichomonas</taxon>
    </lineage>
</organism>
<name>A0A1J4JTQ9_9EUKA</name>
<reference evidence="1" key="1">
    <citation type="submission" date="2016-10" db="EMBL/GenBank/DDBJ databases">
        <authorList>
            <person name="Benchimol M."/>
            <person name="Almeida L.G."/>
            <person name="Vasconcelos A.T."/>
            <person name="Perreira-Neves A."/>
            <person name="Rosa I.A."/>
            <person name="Tasca T."/>
            <person name="Bogo M.R."/>
            <person name="de Souza W."/>
        </authorList>
    </citation>
    <scope>NUCLEOTIDE SEQUENCE [LARGE SCALE GENOMIC DNA]</scope>
    <source>
        <strain evidence="1">K</strain>
    </source>
</reference>
<dbReference type="Proteomes" id="UP000179807">
    <property type="component" value="Unassembled WGS sequence"/>
</dbReference>
<protein>
    <submittedName>
        <fullName evidence="1">Uncharacterized protein</fullName>
    </submittedName>
</protein>
<dbReference type="InterPro" id="IPR027819">
    <property type="entry name" value="C9orf72"/>
</dbReference>
<dbReference type="EMBL" id="MLAK01000935">
    <property type="protein sequence ID" value="OHT00884.1"/>
    <property type="molecule type" value="Genomic_DNA"/>
</dbReference>
<dbReference type="PROSITE" id="PS51835">
    <property type="entry name" value="DENN_C9ORF72"/>
    <property type="match status" value="1"/>
</dbReference>